<evidence type="ECO:0000256" key="1">
    <source>
        <dbReference type="ARBA" id="ARBA00004141"/>
    </source>
</evidence>
<proteinExistence type="predicted"/>
<dbReference type="GO" id="GO:0016020">
    <property type="term" value="C:membrane"/>
    <property type="evidence" value="ECO:0007669"/>
    <property type="project" value="UniProtKB-SubCell"/>
</dbReference>
<evidence type="ECO:0000256" key="7">
    <source>
        <dbReference type="ARBA" id="ARBA00022842"/>
    </source>
</evidence>
<evidence type="ECO:0000256" key="8">
    <source>
        <dbReference type="ARBA" id="ARBA00022967"/>
    </source>
</evidence>
<dbReference type="GO" id="GO:0140358">
    <property type="term" value="F:P-type transmembrane transporter activity"/>
    <property type="evidence" value="ECO:0007669"/>
    <property type="project" value="InterPro"/>
</dbReference>
<protein>
    <recommendedName>
        <fullName evidence="12">P-type ATPase A domain-containing protein</fullName>
    </recommendedName>
</protein>
<dbReference type="Gene3D" id="3.40.1110.10">
    <property type="entry name" value="Calcium-transporting ATPase, cytoplasmic domain N"/>
    <property type="match status" value="1"/>
</dbReference>
<feature type="domain" description="P-type ATPase A" evidence="12">
    <location>
        <begin position="51"/>
        <end position="158"/>
    </location>
</feature>
<comment type="subcellular location">
    <subcellularLocation>
        <location evidence="1">Membrane</location>
        <topology evidence="1">Multi-pass membrane protein</topology>
    </subcellularLocation>
</comment>
<dbReference type="GO" id="GO:0015203">
    <property type="term" value="F:polyamine transmembrane transporter activity"/>
    <property type="evidence" value="ECO:0007669"/>
    <property type="project" value="TreeGrafter"/>
</dbReference>
<dbReference type="GO" id="GO:0019829">
    <property type="term" value="F:ATPase-coupled monoatomic cation transmembrane transporter activity"/>
    <property type="evidence" value="ECO:0007669"/>
    <property type="project" value="TreeGrafter"/>
</dbReference>
<keyword evidence="4" id="KW-0479">Metal-binding</keyword>
<keyword evidence="8" id="KW-1278">Translocase</keyword>
<keyword evidence="10" id="KW-0472">Membrane</keyword>
<dbReference type="EMBL" id="OC932922">
    <property type="protein sequence ID" value="CAD7659689.1"/>
    <property type="molecule type" value="Genomic_DNA"/>
</dbReference>
<evidence type="ECO:0000256" key="11">
    <source>
        <dbReference type="ARBA" id="ARBA00049360"/>
    </source>
</evidence>
<dbReference type="AlphaFoldDB" id="A0A7R9MI71"/>
<dbReference type="OrthoDB" id="48943at2759"/>
<keyword evidence="3" id="KW-0812">Transmembrane</keyword>
<evidence type="ECO:0000256" key="5">
    <source>
        <dbReference type="ARBA" id="ARBA00022741"/>
    </source>
</evidence>
<dbReference type="GO" id="GO:0006874">
    <property type="term" value="P:intracellular calcium ion homeostasis"/>
    <property type="evidence" value="ECO:0007669"/>
    <property type="project" value="TreeGrafter"/>
</dbReference>
<dbReference type="EMBL" id="CAJPVJ010018097">
    <property type="protein sequence ID" value="CAG2176851.1"/>
    <property type="molecule type" value="Genomic_DNA"/>
</dbReference>
<dbReference type="Gene3D" id="2.70.150.10">
    <property type="entry name" value="Calcium-transporting ATPase, cytoplasmic transduction domain A"/>
    <property type="match status" value="1"/>
</dbReference>
<dbReference type="Pfam" id="PF00122">
    <property type="entry name" value="E1-E2_ATPase"/>
    <property type="match status" value="1"/>
</dbReference>
<dbReference type="Proteomes" id="UP000728032">
    <property type="component" value="Unassembled WGS sequence"/>
</dbReference>
<evidence type="ECO:0000313" key="13">
    <source>
        <dbReference type="EMBL" id="CAD7659689.1"/>
    </source>
</evidence>
<dbReference type="InterPro" id="IPR023298">
    <property type="entry name" value="ATPase_P-typ_TM_dom_sf"/>
</dbReference>
<evidence type="ECO:0000256" key="6">
    <source>
        <dbReference type="ARBA" id="ARBA00022840"/>
    </source>
</evidence>
<organism evidence="13">
    <name type="scientific">Oppiella nova</name>
    <dbReference type="NCBI Taxonomy" id="334625"/>
    <lineage>
        <taxon>Eukaryota</taxon>
        <taxon>Metazoa</taxon>
        <taxon>Ecdysozoa</taxon>
        <taxon>Arthropoda</taxon>
        <taxon>Chelicerata</taxon>
        <taxon>Arachnida</taxon>
        <taxon>Acari</taxon>
        <taxon>Acariformes</taxon>
        <taxon>Sarcoptiformes</taxon>
        <taxon>Oribatida</taxon>
        <taxon>Brachypylina</taxon>
        <taxon>Oppioidea</taxon>
        <taxon>Oppiidae</taxon>
        <taxon>Oppiella</taxon>
    </lineage>
</organism>
<feature type="non-terminal residue" evidence="13">
    <location>
        <position position="1"/>
    </location>
</feature>
<keyword evidence="9" id="KW-1133">Transmembrane helix</keyword>
<gene>
    <name evidence="13" type="ORF">ONB1V03_LOCUS16284</name>
</gene>
<evidence type="ECO:0000256" key="4">
    <source>
        <dbReference type="ARBA" id="ARBA00022723"/>
    </source>
</evidence>
<dbReference type="InterPro" id="IPR006544">
    <property type="entry name" value="P-type_TPase_V"/>
</dbReference>
<reference evidence="13" key="1">
    <citation type="submission" date="2020-11" db="EMBL/GenBank/DDBJ databases">
        <authorList>
            <person name="Tran Van P."/>
        </authorList>
    </citation>
    <scope>NUCLEOTIDE SEQUENCE</scope>
</reference>
<evidence type="ECO:0000256" key="3">
    <source>
        <dbReference type="ARBA" id="ARBA00022692"/>
    </source>
</evidence>
<evidence type="ECO:0000256" key="9">
    <source>
        <dbReference type="ARBA" id="ARBA00022989"/>
    </source>
</evidence>
<dbReference type="InterPro" id="IPR008250">
    <property type="entry name" value="ATPase_P-typ_transduc_dom_A_sf"/>
</dbReference>
<dbReference type="Gene3D" id="1.20.1110.10">
    <property type="entry name" value="Calcium-transporting ATPase, transmembrane domain"/>
    <property type="match status" value="1"/>
</dbReference>
<keyword evidence="5" id="KW-0547">Nucleotide-binding</keyword>
<name>A0A7R9MI71_9ACAR</name>
<dbReference type="InterPro" id="IPR018303">
    <property type="entry name" value="ATPase_P-typ_P_site"/>
</dbReference>
<accession>A0A7R9MI71</accession>
<dbReference type="SUPFAM" id="SSF81653">
    <property type="entry name" value="Calcium ATPase, transduction domain A"/>
    <property type="match status" value="1"/>
</dbReference>
<dbReference type="InterPro" id="IPR059000">
    <property type="entry name" value="ATPase_P-type_domA"/>
</dbReference>
<dbReference type="PANTHER" id="PTHR45630">
    <property type="entry name" value="CATION-TRANSPORTING ATPASE-RELATED"/>
    <property type="match status" value="1"/>
</dbReference>
<dbReference type="Gene3D" id="3.40.50.1000">
    <property type="entry name" value="HAD superfamily/HAD-like"/>
    <property type="match status" value="1"/>
</dbReference>
<keyword evidence="6" id="KW-0067">ATP-binding</keyword>
<dbReference type="InterPro" id="IPR023214">
    <property type="entry name" value="HAD_sf"/>
</dbReference>
<evidence type="ECO:0000313" key="14">
    <source>
        <dbReference type="Proteomes" id="UP000728032"/>
    </source>
</evidence>
<dbReference type="GO" id="GO:0046872">
    <property type="term" value="F:metal ion binding"/>
    <property type="evidence" value="ECO:0007669"/>
    <property type="project" value="UniProtKB-KW"/>
</dbReference>
<keyword evidence="2" id="KW-0597">Phosphoprotein</keyword>
<dbReference type="PROSITE" id="PS00154">
    <property type="entry name" value="ATPASE_E1_E2"/>
    <property type="match status" value="1"/>
</dbReference>
<keyword evidence="14" id="KW-1185">Reference proteome</keyword>
<sequence>MGMRVRITHSKCSLDQASAVIIKDCFDREYVESVVKAVPGLTNTGNLHSESEISVIRDEHVVKLASRYLVPGDVITLSADSHRLAMECDAVLMSGTCIVDESSLTGESVPISKVALTDDQNTLYLPKTHSINTLYAGTRVLNVLSGDHNYVKAIVVRTAIIVLDVATFLVPPLLPAVITSINAHSQRRLRRKGVYCLDPNAINSCGSVDVVCFDKTGTLTDDSIELSGVLPVDDQSFGEPIRDVTTLSTDNKLLLSLGCCHSLSQNEQGDIEGESIDMKLFEHCQWRFKKGQVVDDKLIFGNKPERIVGPDNGHGDINIMFGIVRQFPFESINRRQTVVIKRAYDQSYIVLMKGA</sequence>
<evidence type="ECO:0000256" key="10">
    <source>
        <dbReference type="ARBA" id="ARBA00023136"/>
    </source>
</evidence>
<evidence type="ECO:0000259" key="12">
    <source>
        <dbReference type="Pfam" id="PF00122"/>
    </source>
</evidence>
<dbReference type="GO" id="GO:0005524">
    <property type="term" value="F:ATP binding"/>
    <property type="evidence" value="ECO:0007669"/>
    <property type="project" value="UniProtKB-KW"/>
</dbReference>
<dbReference type="SUPFAM" id="SSF81665">
    <property type="entry name" value="Calcium ATPase, transmembrane domain M"/>
    <property type="match status" value="1"/>
</dbReference>
<keyword evidence="7" id="KW-0460">Magnesium</keyword>
<dbReference type="PANTHER" id="PTHR45630:SF8">
    <property type="entry name" value="CATION-TRANSPORTING ATPASE"/>
    <property type="match status" value="1"/>
</dbReference>
<evidence type="ECO:0000256" key="2">
    <source>
        <dbReference type="ARBA" id="ARBA00022553"/>
    </source>
</evidence>
<comment type="catalytic activity">
    <reaction evidence="11">
        <text>ATP + H2O = ADP + phosphate + H(+)</text>
        <dbReference type="Rhea" id="RHEA:13065"/>
        <dbReference type="ChEBI" id="CHEBI:15377"/>
        <dbReference type="ChEBI" id="CHEBI:15378"/>
        <dbReference type="ChEBI" id="CHEBI:30616"/>
        <dbReference type="ChEBI" id="CHEBI:43474"/>
        <dbReference type="ChEBI" id="CHEBI:456216"/>
    </reaction>
</comment>
<dbReference type="InterPro" id="IPR023299">
    <property type="entry name" value="ATPase_P-typ_cyto_dom_N"/>
</dbReference>